<evidence type="ECO:0000313" key="1">
    <source>
        <dbReference type="Proteomes" id="UP000504637"/>
    </source>
</evidence>
<reference evidence="2" key="2">
    <citation type="submission" date="2020-04" db="EMBL/GenBank/DDBJ databases">
        <authorList>
            <consortium name="NCBI Genome Project"/>
        </authorList>
    </citation>
    <scope>NUCLEOTIDE SEQUENCE</scope>
    <source>
        <strain evidence="2">CBS 342.82</strain>
    </source>
</reference>
<reference evidence="2" key="1">
    <citation type="submission" date="2020-01" db="EMBL/GenBank/DDBJ databases">
        <authorList>
            <consortium name="DOE Joint Genome Institute"/>
            <person name="Haridas S."/>
            <person name="Albert R."/>
            <person name="Binder M."/>
            <person name="Bloem J."/>
            <person name="Labutti K."/>
            <person name="Salamov A."/>
            <person name="Andreopoulos B."/>
            <person name="Baker S.E."/>
            <person name="Barry K."/>
            <person name="Bills G."/>
            <person name="Bluhm B.H."/>
            <person name="Cannon C."/>
            <person name="Castanera R."/>
            <person name="Culley D.E."/>
            <person name="Daum C."/>
            <person name="Ezra D."/>
            <person name="Gonzalez J.B."/>
            <person name="Henrissat B."/>
            <person name="Kuo A."/>
            <person name="Liang C."/>
            <person name="Lipzen A."/>
            <person name="Lutzoni F."/>
            <person name="Magnuson J."/>
            <person name="Mondo S."/>
            <person name="Nolan M."/>
            <person name="Ohm R."/>
            <person name="Pangilinan J."/>
            <person name="Park H.-J."/>
            <person name="Ramirez L."/>
            <person name="Alfaro M."/>
            <person name="Sun H."/>
            <person name="Tritt A."/>
            <person name="Yoshinaga Y."/>
            <person name="Zwiers L.-H."/>
            <person name="Turgeon B.G."/>
            <person name="Goodwin S.B."/>
            <person name="Spatafora J.W."/>
            <person name="Crous P.W."/>
            <person name="Grigoriev I.V."/>
        </authorList>
    </citation>
    <scope>NUCLEOTIDE SEQUENCE</scope>
    <source>
        <strain evidence="2">CBS 342.82</strain>
    </source>
</reference>
<gene>
    <name evidence="2" type="ORF">K489DRAFT_374570</name>
</gene>
<dbReference type="Proteomes" id="UP000504637">
    <property type="component" value="Unplaced"/>
</dbReference>
<dbReference type="OrthoDB" id="9985472at2759"/>
<organism evidence="2">
    <name type="scientific">Dissoconium aciculare CBS 342.82</name>
    <dbReference type="NCBI Taxonomy" id="1314786"/>
    <lineage>
        <taxon>Eukaryota</taxon>
        <taxon>Fungi</taxon>
        <taxon>Dikarya</taxon>
        <taxon>Ascomycota</taxon>
        <taxon>Pezizomycotina</taxon>
        <taxon>Dothideomycetes</taxon>
        <taxon>Dothideomycetidae</taxon>
        <taxon>Mycosphaerellales</taxon>
        <taxon>Dissoconiaceae</taxon>
        <taxon>Dissoconium</taxon>
    </lineage>
</organism>
<name>A0A6J3LQH8_9PEZI</name>
<dbReference type="GeneID" id="54361343"/>
<reference evidence="2" key="3">
    <citation type="submission" date="2025-08" db="UniProtKB">
        <authorList>
            <consortium name="RefSeq"/>
        </authorList>
    </citation>
    <scope>IDENTIFICATION</scope>
    <source>
        <strain evidence="2">CBS 342.82</strain>
    </source>
</reference>
<dbReference type="AlphaFoldDB" id="A0A6J3LQH8"/>
<accession>A0A6J3LQH8</accession>
<keyword evidence="1" id="KW-1185">Reference proteome</keyword>
<proteinExistence type="predicted"/>
<dbReference type="RefSeq" id="XP_033455131.1">
    <property type="nucleotide sequence ID" value="XM_033603543.1"/>
</dbReference>
<sequence>MDKVPIEDRDGTLKAYEDREATQCIVRSVPIMETSPDCNWSSQYHYYSDVFQSPLESETTWYPDKVILEMGMFPHISTPEAESFVVGRERIKMNVMRSKGWDQTRKR</sequence>
<protein>
    <submittedName>
        <fullName evidence="2">Uncharacterized protein</fullName>
    </submittedName>
</protein>
<evidence type="ECO:0000313" key="2">
    <source>
        <dbReference type="RefSeq" id="XP_033455131.1"/>
    </source>
</evidence>